<accession>A0A4Y3WM61</accession>
<gene>
    <name evidence="1" type="ORF">PHY01_22060</name>
</gene>
<sequence>MQSPAGSAVRDVLNAWNPIGVIEHGVPADEYDCLIAPLLRRLAAGADAAGIAAFLRAELAGHFGLDPDPLDPDPDPLGVDAVATRLAALGR</sequence>
<evidence type="ECO:0000313" key="2">
    <source>
        <dbReference type="Proteomes" id="UP000320338"/>
    </source>
</evidence>
<dbReference type="RefSeq" id="WP_141278456.1">
    <property type="nucleotide sequence ID" value="NZ_BAAARZ010000004.1"/>
</dbReference>
<dbReference type="AlphaFoldDB" id="A0A4Y3WM61"/>
<dbReference type="EMBL" id="BJNG01000016">
    <property type="protein sequence ID" value="GEC19923.1"/>
    <property type="molecule type" value="Genomic_DNA"/>
</dbReference>
<organism evidence="1 2">
    <name type="scientific">Pseudonocardia hydrocarbonoxydans</name>
    <dbReference type="NCBI Taxonomy" id="76726"/>
    <lineage>
        <taxon>Bacteria</taxon>
        <taxon>Bacillati</taxon>
        <taxon>Actinomycetota</taxon>
        <taxon>Actinomycetes</taxon>
        <taxon>Pseudonocardiales</taxon>
        <taxon>Pseudonocardiaceae</taxon>
        <taxon>Pseudonocardia</taxon>
    </lineage>
</organism>
<protein>
    <recommendedName>
        <fullName evidence="3">DUF1871 domain-containing protein</fullName>
    </recommendedName>
</protein>
<comment type="caution">
    <text evidence="1">The sequence shown here is derived from an EMBL/GenBank/DDBJ whole genome shotgun (WGS) entry which is preliminary data.</text>
</comment>
<keyword evidence="2" id="KW-1185">Reference proteome</keyword>
<dbReference type="OrthoDB" id="3404002at2"/>
<dbReference type="Proteomes" id="UP000320338">
    <property type="component" value="Unassembled WGS sequence"/>
</dbReference>
<evidence type="ECO:0000313" key="1">
    <source>
        <dbReference type="EMBL" id="GEC19923.1"/>
    </source>
</evidence>
<proteinExistence type="predicted"/>
<name>A0A4Y3WM61_9PSEU</name>
<evidence type="ECO:0008006" key="3">
    <source>
        <dbReference type="Google" id="ProtNLM"/>
    </source>
</evidence>
<reference evidence="1 2" key="1">
    <citation type="submission" date="2019-06" db="EMBL/GenBank/DDBJ databases">
        <title>Whole genome shotgun sequence of Pseudonocardia hydrocarbonoxydans NBRC 14498.</title>
        <authorList>
            <person name="Hosoyama A."/>
            <person name="Uohara A."/>
            <person name="Ohji S."/>
            <person name="Ichikawa N."/>
        </authorList>
    </citation>
    <scope>NUCLEOTIDE SEQUENCE [LARGE SCALE GENOMIC DNA]</scope>
    <source>
        <strain evidence="1 2">NBRC 14498</strain>
    </source>
</reference>